<name>A0ABU2PK75_9ACTN</name>
<comment type="caution">
    <text evidence="3">The sequence shown here is derived from an EMBL/GenBank/DDBJ whole genome shotgun (WGS) entry which is preliminary data.</text>
</comment>
<feature type="compositionally biased region" description="Pro residues" evidence="1">
    <location>
        <begin position="347"/>
        <end position="357"/>
    </location>
</feature>
<evidence type="ECO:0000313" key="4">
    <source>
        <dbReference type="Proteomes" id="UP001183586"/>
    </source>
</evidence>
<feature type="transmembrane region" description="Helical" evidence="2">
    <location>
        <begin position="177"/>
        <end position="197"/>
    </location>
</feature>
<proteinExistence type="predicted"/>
<feature type="compositionally biased region" description="Polar residues" evidence="1">
    <location>
        <begin position="71"/>
        <end position="87"/>
    </location>
</feature>
<dbReference type="RefSeq" id="WP_311688378.1">
    <property type="nucleotide sequence ID" value="NZ_JAVREU010000027.1"/>
</dbReference>
<accession>A0ABU2PK75</accession>
<evidence type="ECO:0000313" key="3">
    <source>
        <dbReference type="EMBL" id="MDT0392573.1"/>
    </source>
</evidence>
<keyword evidence="2" id="KW-0812">Transmembrane</keyword>
<gene>
    <name evidence="3" type="ORF">RM641_34680</name>
</gene>
<feature type="region of interest" description="Disordered" evidence="1">
    <location>
        <begin position="1"/>
        <end position="126"/>
    </location>
</feature>
<feature type="region of interest" description="Disordered" evidence="1">
    <location>
        <begin position="207"/>
        <end position="357"/>
    </location>
</feature>
<organism evidence="3 4">
    <name type="scientific">Streptomyces dubilierae</name>
    <dbReference type="NCBI Taxonomy" id="3075533"/>
    <lineage>
        <taxon>Bacteria</taxon>
        <taxon>Bacillati</taxon>
        <taxon>Actinomycetota</taxon>
        <taxon>Actinomycetes</taxon>
        <taxon>Kitasatosporales</taxon>
        <taxon>Streptomycetaceae</taxon>
        <taxon>Streptomyces</taxon>
    </lineage>
</organism>
<feature type="compositionally biased region" description="Gly residues" evidence="1">
    <location>
        <begin position="328"/>
        <end position="338"/>
    </location>
</feature>
<evidence type="ECO:0000256" key="1">
    <source>
        <dbReference type="SAM" id="MobiDB-lite"/>
    </source>
</evidence>
<keyword evidence="2" id="KW-0472">Membrane</keyword>
<evidence type="ECO:0000256" key="2">
    <source>
        <dbReference type="SAM" id="Phobius"/>
    </source>
</evidence>
<feature type="compositionally biased region" description="Low complexity" evidence="1">
    <location>
        <begin position="308"/>
        <end position="327"/>
    </location>
</feature>
<keyword evidence="4" id="KW-1185">Reference proteome</keyword>
<reference evidence="4" key="1">
    <citation type="submission" date="2023-07" db="EMBL/GenBank/DDBJ databases">
        <title>30 novel species of actinomycetes from the DSMZ collection.</title>
        <authorList>
            <person name="Nouioui I."/>
        </authorList>
    </citation>
    <scope>NUCLEOTIDE SEQUENCE [LARGE SCALE GENOMIC DNA]</scope>
    <source>
        <strain evidence="4">DSM 41921</strain>
    </source>
</reference>
<dbReference type="EMBL" id="JAVREU010000027">
    <property type="protein sequence ID" value="MDT0392573.1"/>
    <property type="molecule type" value="Genomic_DNA"/>
</dbReference>
<dbReference type="Proteomes" id="UP001183586">
    <property type="component" value="Unassembled WGS sequence"/>
</dbReference>
<protein>
    <recommendedName>
        <fullName evidence="5">Translation initiation factor IF-2</fullName>
    </recommendedName>
</protein>
<feature type="compositionally biased region" description="Low complexity" evidence="1">
    <location>
        <begin position="222"/>
        <end position="233"/>
    </location>
</feature>
<feature type="compositionally biased region" description="Low complexity" evidence="1">
    <location>
        <begin position="106"/>
        <end position="122"/>
    </location>
</feature>
<evidence type="ECO:0008006" key="5">
    <source>
        <dbReference type="Google" id="ProtNLM"/>
    </source>
</evidence>
<keyword evidence="2" id="KW-1133">Transmembrane helix</keyword>
<sequence length="357" mass="35423">MTKWREDAQPEWPQAAAATGELTADGRARDGRATQVFPEGDVRVTGARLPAGTEILRGIPKQKEGEADSLPSAQASATSKGAATSEASRPAVRDPWQEPEEAVADGPGSAAGSAPGSAAGSAEHTHDPHEVTVQLDAVQLGDGFVRHVKEGPGTAPVADRPVFVDESGRRSRRFRRIGMAVALACGVYAVVIVATLMSGNSNAPWLPVPGQKENPPAGQVDSPSLPAESAPASDTGATVPSGTPAAGETAMPTSGPSALRPEATAGSGRPDPSAEPTPKASRTAPAQGGGGASEPAAPSKPADPPSTPATDPTPTGGSTPEPTTTTGTGDGGGGGGDTGTVAEGPVEPQPVTEPPAV</sequence>